<dbReference type="VEuPathDB" id="AmoebaDB:EHI_102800"/>
<dbReference type="GO" id="GO:0016070">
    <property type="term" value="P:RNA metabolic process"/>
    <property type="evidence" value="ECO:0007669"/>
    <property type="project" value="InterPro"/>
</dbReference>
<organism evidence="2 3">
    <name type="scientific">Entamoeba histolytica</name>
    <dbReference type="NCBI Taxonomy" id="5759"/>
    <lineage>
        <taxon>Eukaryota</taxon>
        <taxon>Amoebozoa</taxon>
        <taxon>Evosea</taxon>
        <taxon>Archamoebae</taxon>
        <taxon>Mastigamoebida</taxon>
        <taxon>Entamoebidae</taxon>
        <taxon>Entamoeba</taxon>
    </lineage>
</organism>
<dbReference type="Proteomes" id="UP000078387">
    <property type="component" value="Unassembled WGS sequence"/>
</dbReference>
<evidence type="ECO:0000313" key="2">
    <source>
        <dbReference type="EMBL" id="GAT99035.1"/>
    </source>
</evidence>
<dbReference type="VEuPathDB" id="AmoebaDB:EHI8A_187270"/>
<protein>
    <recommendedName>
        <fullName evidence="1">MIF4G-like type 2 domain-containing protein</fullName>
    </recommendedName>
</protein>
<dbReference type="VEuPathDB" id="AmoebaDB:EHI5A_207590"/>
<accession>A0A5K1TZZ0</accession>
<dbReference type="InterPro" id="IPR015174">
    <property type="entry name" value="MIF4G-like_typ-2"/>
</dbReference>
<dbReference type="VEuPathDB" id="AmoebaDB:EHI7A_164340"/>
<dbReference type="SUPFAM" id="SSF48371">
    <property type="entry name" value="ARM repeat"/>
    <property type="match status" value="1"/>
</dbReference>
<evidence type="ECO:0000313" key="3">
    <source>
        <dbReference type="Proteomes" id="UP000078387"/>
    </source>
</evidence>
<evidence type="ECO:0000259" key="1">
    <source>
        <dbReference type="Pfam" id="PF09090"/>
    </source>
</evidence>
<gene>
    <name evidence="2" type="ORF">CL6EHI_102800</name>
</gene>
<feature type="domain" description="MIF4G-like type 2" evidence="1">
    <location>
        <begin position="18"/>
        <end position="80"/>
    </location>
</feature>
<dbReference type="Pfam" id="PF09090">
    <property type="entry name" value="MIF4G_like_2"/>
    <property type="match status" value="1"/>
</dbReference>
<dbReference type="EMBL" id="BDEQ01000001">
    <property type="protein sequence ID" value="GAT99035.1"/>
    <property type="molecule type" value="Genomic_DNA"/>
</dbReference>
<reference evidence="2 3" key="1">
    <citation type="submission" date="2016-05" db="EMBL/GenBank/DDBJ databases">
        <title>First whole genome sequencing of Entamoeba histolytica HM1:IMSS-clone-6.</title>
        <authorList>
            <person name="Mukherjee Avik.K."/>
            <person name="Izumyama S."/>
            <person name="Nakada-Tsukui K."/>
            <person name="Nozaki T."/>
        </authorList>
    </citation>
    <scope>NUCLEOTIDE SEQUENCE [LARGE SCALE GENOMIC DNA]</scope>
    <source>
        <strain evidence="2 3">HM1:IMSS clone 6</strain>
    </source>
</reference>
<sequence length="257" mass="29834">MSPINYTIKNIQQGVIIESNEIPSSIILNNLYNYWKFNKTQCIFIIDYLMKERILSCFNYIFNDSKSYSFHYIDIRDSLKTINIPLFSEPLQQKFCILPMLIQIHITLTIINNQTESISFISFDSSINCIISSNLICNVPLILYSGETHNYSFNRLQSFTIANNWLFSCNSNSLVNGKIIAQFGTISLSLEDIQFLERITKQLIQIKELISIELKQPEREVYLVDLSISIPTSKLFILHQSQCLHFIKLTFTNESII</sequence>
<dbReference type="AlphaFoldDB" id="A0A5K1TZZ0"/>
<name>A0A5K1TZZ0_ENTHI</name>
<proteinExistence type="predicted"/>
<comment type="caution">
    <text evidence="2">The sequence shown here is derived from an EMBL/GenBank/DDBJ whole genome shotgun (WGS) entry which is preliminary data.</text>
</comment>
<dbReference type="InterPro" id="IPR016024">
    <property type="entry name" value="ARM-type_fold"/>
</dbReference>
<dbReference type="VEuPathDB" id="AmoebaDB:KM1_257860"/>